<protein>
    <submittedName>
        <fullName evidence="1">Uncharacterized protein</fullName>
    </submittedName>
</protein>
<dbReference type="OrthoDB" id="53398at2"/>
<keyword evidence="2" id="KW-1185">Reference proteome</keyword>
<proteinExistence type="predicted"/>
<gene>
    <name evidence="1" type="ORF">D3875_19645</name>
</gene>
<dbReference type="RefSeq" id="WP_119766160.1">
    <property type="nucleotide sequence ID" value="NZ_QYUJ01000014.1"/>
</dbReference>
<reference evidence="1 2" key="1">
    <citation type="submission" date="2018-09" db="EMBL/GenBank/DDBJ databases">
        <authorList>
            <person name="Zhu H."/>
        </authorList>
    </citation>
    <scope>NUCLEOTIDE SEQUENCE [LARGE SCALE GENOMIC DNA]</scope>
    <source>
        <strain evidence="1 2">K2S05-167</strain>
    </source>
</reference>
<dbReference type="EMBL" id="QYUJ01000014">
    <property type="protein sequence ID" value="RJF73427.1"/>
    <property type="molecule type" value="Genomic_DNA"/>
</dbReference>
<dbReference type="Proteomes" id="UP000286287">
    <property type="component" value="Unassembled WGS sequence"/>
</dbReference>
<evidence type="ECO:0000313" key="1">
    <source>
        <dbReference type="EMBL" id="RJF73427.1"/>
    </source>
</evidence>
<sequence length="593" mass="66523">METQLALLELYEYKVTDLTQGRQPLGGRRSLLELRDELRQADLDAALTRRFARVDRLFRDSKRRAPVEVSLHPPEQQVEEMREPFTASHRVRQSESPEAAAWQELQQLVWFSRLQERVQALVLAARREAGHATLRVIYAVTETAERALRGVTEAFAVPLADDRLLSLDDREIAVQLGEALCHLLLTREGELAVLDALSLTRTQPFPPHADEALLAARIEAVEREHLSPAARDDLIRALRQQYPQTPGPRERPAVRLACARLEHVLEAELQGRPRLTEVPPGSVLYSDDPRTELTDPPQEQDELVIFLGGAGQETYWHDLHLRWQRVGQDWHLMVDKQLVLLRPSLTAAQRHLKVRLNQEILWLYHTGDYLLLRHTASPQQTLRQLAQQAHLTAQLLDPAQTYANLRLGRAVSRALRDMPVDPQEFWPASAAKYSGVDAAELLAFARQGAATLLTLAEQRRAEDVQELMNDLAPLLHVPQPHVLVLQRALEDVQVVTQTNAEVSPYPLVVPTGGHFKAVKLREQPLNLQCGGRVVTLSRDYKGDVAVLLPGGPSGEKAVLSDLLVVAVGDLSLVLVKWQGWVAAMTIPQLSARV</sequence>
<dbReference type="AlphaFoldDB" id="A0A418VBF1"/>
<comment type="caution">
    <text evidence="1">The sequence shown here is derived from an EMBL/GenBank/DDBJ whole genome shotgun (WGS) entry which is preliminary data.</text>
</comment>
<organism evidence="1 2">
    <name type="scientific">Deinococcus cavernae</name>
    <dbReference type="NCBI Taxonomy" id="2320857"/>
    <lineage>
        <taxon>Bacteria</taxon>
        <taxon>Thermotogati</taxon>
        <taxon>Deinococcota</taxon>
        <taxon>Deinococci</taxon>
        <taxon>Deinococcales</taxon>
        <taxon>Deinococcaceae</taxon>
        <taxon>Deinococcus</taxon>
    </lineage>
</organism>
<name>A0A418VBF1_9DEIO</name>
<accession>A0A418VBF1</accession>
<evidence type="ECO:0000313" key="2">
    <source>
        <dbReference type="Proteomes" id="UP000286287"/>
    </source>
</evidence>